<dbReference type="GO" id="GO:0003824">
    <property type="term" value="F:catalytic activity"/>
    <property type="evidence" value="ECO:0007669"/>
    <property type="project" value="UniProtKB-KW"/>
</dbReference>
<evidence type="ECO:0000313" key="5">
    <source>
        <dbReference type="Proteomes" id="UP001234989"/>
    </source>
</evidence>
<dbReference type="InterPro" id="IPR043502">
    <property type="entry name" value="DNA/RNA_pol_sf"/>
</dbReference>
<proteinExistence type="predicted"/>
<dbReference type="Pfam" id="PF24626">
    <property type="entry name" value="SH3_Tf2-1"/>
    <property type="match status" value="1"/>
</dbReference>
<keyword evidence="5" id="KW-1185">Reference proteome</keyword>
<dbReference type="PANTHER" id="PTHR37984">
    <property type="entry name" value="PROTEIN CBG26694"/>
    <property type="match status" value="1"/>
</dbReference>
<gene>
    <name evidence="4" type="ORF">MTR67_017741</name>
</gene>
<dbReference type="InterPro" id="IPR050951">
    <property type="entry name" value="Retrovirus_Pol_polyprotein"/>
</dbReference>
<dbReference type="CDD" id="cd01647">
    <property type="entry name" value="RT_LTR"/>
    <property type="match status" value="1"/>
</dbReference>
<reference evidence="4" key="1">
    <citation type="submission" date="2023-08" db="EMBL/GenBank/DDBJ databases">
        <title>A de novo genome assembly of Solanum verrucosum Schlechtendal, a Mexican diploid species geographically isolated from the other diploid A-genome species in potato relatives.</title>
        <authorList>
            <person name="Hosaka K."/>
        </authorList>
    </citation>
    <scope>NUCLEOTIDE SEQUENCE</scope>
    <source>
        <tissue evidence="4">Young leaves</tissue>
    </source>
</reference>
<organism evidence="4 5">
    <name type="scientific">Solanum verrucosum</name>
    <dbReference type="NCBI Taxonomy" id="315347"/>
    <lineage>
        <taxon>Eukaryota</taxon>
        <taxon>Viridiplantae</taxon>
        <taxon>Streptophyta</taxon>
        <taxon>Embryophyta</taxon>
        <taxon>Tracheophyta</taxon>
        <taxon>Spermatophyta</taxon>
        <taxon>Magnoliopsida</taxon>
        <taxon>eudicotyledons</taxon>
        <taxon>Gunneridae</taxon>
        <taxon>Pentapetalae</taxon>
        <taxon>asterids</taxon>
        <taxon>lamiids</taxon>
        <taxon>Solanales</taxon>
        <taxon>Solanaceae</taxon>
        <taxon>Solanoideae</taxon>
        <taxon>Solaneae</taxon>
        <taxon>Solanum</taxon>
    </lineage>
</organism>
<evidence type="ECO:0000259" key="2">
    <source>
        <dbReference type="Pfam" id="PF17919"/>
    </source>
</evidence>
<evidence type="ECO:0000256" key="1">
    <source>
        <dbReference type="ARBA" id="ARBA00023268"/>
    </source>
</evidence>
<protein>
    <submittedName>
        <fullName evidence="4">Uncharacterized protein</fullName>
    </submittedName>
</protein>
<dbReference type="SUPFAM" id="SSF56672">
    <property type="entry name" value="DNA/RNA polymerases"/>
    <property type="match status" value="1"/>
</dbReference>
<dbReference type="PANTHER" id="PTHR37984:SF5">
    <property type="entry name" value="PROTEIN NYNRIN-LIKE"/>
    <property type="match status" value="1"/>
</dbReference>
<accession>A0AAF0QPJ8</accession>
<dbReference type="Gene3D" id="3.10.10.10">
    <property type="entry name" value="HIV Type 1 Reverse Transcriptase, subunit A, domain 1"/>
    <property type="match status" value="1"/>
</dbReference>
<dbReference type="InterPro" id="IPR041577">
    <property type="entry name" value="RT_RNaseH_2"/>
</dbReference>
<sequence>MQPISIPPYRMTPAELKELKEQLKDLLDKGFIQPSISPWGAPVLFVRKKEGSLRMCIEYRQLKVTIKNKYSLLRIDDLFHQLQGASYFSKIDLRSSYHQLRVRGDDTPKMAFRTRRFVEGFSSIASPLIALTQEKLKFEWSEACERSFQELKDRLTSAPVLTVPEGIDGFVVYCDASRVGLGCVLMQHGKVISYVSRQLKIHEKNYLTYDLELEKKLMVRGILFIRKPPRCTEIYGKSIGGMGKLSPWYVGPFKILKRVGKVSYELDFPNKLALIHSVFHVSMLENWIGDPVSIVPLEGLGVDESLSYEEVPV</sequence>
<feature type="domain" description="Tf2-1-like SH3-like" evidence="3">
    <location>
        <begin position="242"/>
        <end position="286"/>
    </location>
</feature>
<evidence type="ECO:0000313" key="4">
    <source>
        <dbReference type="EMBL" id="WMV24356.1"/>
    </source>
</evidence>
<dbReference type="Proteomes" id="UP001234989">
    <property type="component" value="Chromosome 4"/>
</dbReference>
<keyword evidence="1" id="KW-0511">Multifunctional enzyme</keyword>
<dbReference type="AlphaFoldDB" id="A0AAF0QPJ8"/>
<name>A0AAF0QPJ8_SOLVR</name>
<dbReference type="Gene3D" id="3.30.70.270">
    <property type="match status" value="1"/>
</dbReference>
<dbReference type="EMBL" id="CP133615">
    <property type="protein sequence ID" value="WMV24356.1"/>
    <property type="molecule type" value="Genomic_DNA"/>
</dbReference>
<feature type="domain" description="Reverse transcriptase/retrotransposon-derived protein RNase H-like" evidence="2">
    <location>
        <begin position="140"/>
        <end position="213"/>
    </location>
</feature>
<dbReference type="InterPro" id="IPR043128">
    <property type="entry name" value="Rev_trsase/Diguanyl_cyclase"/>
</dbReference>
<dbReference type="InterPro" id="IPR056924">
    <property type="entry name" value="SH3_Tf2-1"/>
</dbReference>
<dbReference type="Pfam" id="PF17919">
    <property type="entry name" value="RT_RNaseH_2"/>
    <property type="match status" value="1"/>
</dbReference>
<evidence type="ECO:0000259" key="3">
    <source>
        <dbReference type="Pfam" id="PF24626"/>
    </source>
</evidence>